<comment type="caution">
    <text evidence="2">The sequence shown here is derived from an EMBL/GenBank/DDBJ whole genome shotgun (WGS) entry which is preliminary data.</text>
</comment>
<proteinExistence type="predicted"/>
<keyword evidence="1" id="KW-0472">Membrane</keyword>
<accession>A0AB73A7G2</accession>
<feature type="transmembrane region" description="Helical" evidence="1">
    <location>
        <begin position="30"/>
        <end position="48"/>
    </location>
</feature>
<keyword evidence="1" id="KW-1133">Transmembrane helix</keyword>
<keyword evidence="1" id="KW-0812">Transmembrane</keyword>
<evidence type="ECO:0000256" key="1">
    <source>
        <dbReference type="SAM" id="Phobius"/>
    </source>
</evidence>
<reference evidence="2 3" key="1">
    <citation type="submission" date="2013-06" db="EMBL/GenBank/DDBJ databases">
        <authorList>
            <person name="Weinstock G."/>
            <person name="Sodergren E."/>
            <person name="Lobos E.A."/>
            <person name="Fulton L."/>
            <person name="Fulton R."/>
            <person name="Courtney L."/>
            <person name="Fronick C."/>
            <person name="O'Laughlin M."/>
            <person name="Godfrey J."/>
            <person name="Wilson R.M."/>
            <person name="Miner T."/>
            <person name="Farmer C."/>
            <person name="Delehaunty K."/>
            <person name="Cordes M."/>
            <person name="Minx P."/>
            <person name="Tomlinson C."/>
            <person name="Chen J."/>
            <person name="Wollam A."/>
            <person name="Pepin K.H."/>
            <person name="Bhonagiri V."/>
            <person name="Zhang X."/>
            <person name="Warren W."/>
            <person name="Mitreva M."/>
            <person name="Mardis E.R."/>
            <person name="Wilson R.K."/>
        </authorList>
    </citation>
    <scope>NUCLEOTIDE SEQUENCE [LARGE SCALE GENOMIC DNA]</scope>
    <source>
        <strain evidence="2 3">SD2A-2</strain>
    </source>
</reference>
<protein>
    <submittedName>
        <fullName evidence="2">Uncharacterized protein</fullName>
    </submittedName>
</protein>
<dbReference type="Proteomes" id="UP000014622">
    <property type="component" value="Unassembled WGS sequence"/>
</dbReference>
<organism evidence="2 3">
    <name type="scientific">Enterococcus faecium SD2A-2</name>
    <dbReference type="NCBI Taxonomy" id="1244154"/>
    <lineage>
        <taxon>Bacteria</taxon>
        <taxon>Bacillati</taxon>
        <taxon>Bacillota</taxon>
        <taxon>Bacilli</taxon>
        <taxon>Lactobacillales</taxon>
        <taxon>Enterococcaceae</taxon>
        <taxon>Enterococcus</taxon>
    </lineage>
</organism>
<gene>
    <name evidence="2" type="ORF">D356_02233</name>
</gene>
<evidence type="ECO:0000313" key="2">
    <source>
        <dbReference type="EMBL" id="EPI10315.1"/>
    </source>
</evidence>
<dbReference type="EMBL" id="ATIT01000115">
    <property type="protein sequence ID" value="EPI10315.1"/>
    <property type="molecule type" value="Genomic_DNA"/>
</dbReference>
<evidence type="ECO:0000313" key="3">
    <source>
        <dbReference type="Proteomes" id="UP000014622"/>
    </source>
</evidence>
<dbReference type="AlphaFoldDB" id="A0AB73A7G2"/>
<sequence>MTKTFVYIPMLFVCSFHYPAKLFTGGEHMIYIQAIVFVTLMVGLLIGLKENS</sequence>
<name>A0AB73A7G2_ENTFC</name>